<dbReference type="OrthoDB" id="202825at2759"/>
<dbReference type="GO" id="GO:0003697">
    <property type="term" value="F:single-stranded DNA binding"/>
    <property type="evidence" value="ECO:0007669"/>
    <property type="project" value="InterPro"/>
</dbReference>
<dbReference type="Pfam" id="PF09329">
    <property type="entry name" value="zf-primase"/>
    <property type="match status" value="1"/>
</dbReference>
<dbReference type="GO" id="GO:0003688">
    <property type="term" value="F:DNA replication origin binding"/>
    <property type="evidence" value="ECO:0007669"/>
    <property type="project" value="TreeGrafter"/>
</dbReference>
<dbReference type="GO" id="GO:0006270">
    <property type="term" value="P:DNA replication initiation"/>
    <property type="evidence" value="ECO:0007669"/>
    <property type="project" value="InterPro"/>
</dbReference>
<dbReference type="InterPro" id="IPR012340">
    <property type="entry name" value="NA-bd_OB-fold"/>
</dbReference>
<comment type="similarity">
    <text evidence="1">Belongs to the MCM10 family.</text>
</comment>
<protein>
    <recommendedName>
        <fullName evidence="3">Zinc finger Mcm10/DnaG-type domain-containing protein</fullName>
    </recommendedName>
</protein>
<dbReference type="AlphaFoldDB" id="A0A166W116"/>
<keyword evidence="5" id="KW-1185">Reference proteome</keyword>
<evidence type="ECO:0000313" key="5">
    <source>
        <dbReference type="Proteomes" id="UP000076532"/>
    </source>
</evidence>
<dbReference type="GO" id="GO:0043596">
    <property type="term" value="C:nuclear replication fork"/>
    <property type="evidence" value="ECO:0007669"/>
    <property type="project" value="TreeGrafter"/>
</dbReference>
<gene>
    <name evidence="4" type="ORF">FIBSPDRAFT_847890</name>
</gene>
<dbReference type="PANTHER" id="PTHR13454">
    <property type="entry name" value="PROTEIN MCM10 HOMOLOG"/>
    <property type="match status" value="1"/>
</dbReference>
<accession>A0A166W116</accession>
<evidence type="ECO:0000256" key="2">
    <source>
        <dbReference type="SAM" id="MobiDB-lite"/>
    </source>
</evidence>
<feature type="region of interest" description="Disordered" evidence="2">
    <location>
        <begin position="113"/>
        <end position="160"/>
    </location>
</feature>
<name>A0A166W116_9AGAM</name>
<organism evidence="4 5">
    <name type="scientific">Athelia psychrophila</name>
    <dbReference type="NCBI Taxonomy" id="1759441"/>
    <lineage>
        <taxon>Eukaryota</taxon>
        <taxon>Fungi</taxon>
        <taxon>Dikarya</taxon>
        <taxon>Basidiomycota</taxon>
        <taxon>Agaricomycotina</taxon>
        <taxon>Agaricomycetes</taxon>
        <taxon>Agaricomycetidae</taxon>
        <taxon>Atheliales</taxon>
        <taxon>Atheliaceae</taxon>
        <taxon>Athelia</taxon>
    </lineage>
</organism>
<dbReference type="EMBL" id="KV417483">
    <property type="protein sequence ID" value="KZP33271.1"/>
    <property type="molecule type" value="Genomic_DNA"/>
</dbReference>
<dbReference type="STRING" id="436010.A0A166W116"/>
<dbReference type="Gene3D" id="2.40.50.140">
    <property type="entry name" value="Nucleic acid-binding proteins"/>
    <property type="match status" value="1"/>
</dbReference>
<feature type="region of interest" description="Disordered" evidence="2">
    <location>
        <begin position="436"/>
        <end position="501"/>
    </location>
</feature>
<reference evidence="4 5" key="1">
    <citation type="journal article" date="2016" name="Mol. Biol. Evol.">
        <title>Comparative Genomics of Early-Diverging Mushroom-Forming Fungi Provides Insights into the Origins of Lignocellulose Decay Capabilities.</title>
        <authorList>
            <person name="Nagy L.G."/>
            <person name="Riley R."/>
            <person name="Tritt A."/>
            <person name="Adam C."/>
            <person name="Daum C."/>
            <person name="Floudas D."/>
            <person name="Sun H."/>
            <person name="Yadav J.S."/>
            <person name="Pangilinan J."/>
            <person name="Larsson K.H."/>
            <person name="Matsuura K."/>
            <person name="Barry K."/>
            <person name="Labutti K."/>
            <person name="Kuo R."/>
            <person name="Ohm R.A."/>
            <person name="Bhattacharya S.S."/>
            <person name="Shirouzu T."/>
            <person name="Yoshinaga Y."/>
            <person name="Martin F.M."/>
            <person name="Grigoriev I.V."/>
            <person name="Hibbett D.S."/>
        </authorList>
    </citation>
    <scope>NUCLEOTIDE SEQUENCE [LARGE SCALE GENOMIC DNA]</scope>
    <source>
        <strain evidence="4 5">CBS 109695</strain>
    </source>
</reference>
<dbReference type="Proteomes" id="UP000076532">
    <property type="component" value="Unassembled WGS sequence"/>
</dbReference>
<sequence>MDVVDAPKRDDRLALVEDLELGPYDHKSPIGDPHFKTLEPNSGIRLSSRAVAHDDIQEYLTARYYLSPSRLYSVIRPQPNKQGYDVPVEGDWVTIAVVAECGPIKYSRAPVTIGPEQEGAQDGDGSNELVGDGRGRFQFADPKNTGKGKGKGKDPAPYKKSGKKYMNIKLVDFGARARSASSATGGKATIRGDAFLSLLLFEADGFDLITPTTTDSDAKKQKPKKVYRGGSRGAFEDLAKLGEGDVVALLNPKILKPFQRASDNPHPVNNILAVTPESSASIVVIGRAKDLGTCQVVKKDGKVCGSWCDKRLSDVCEWHVQTAVERQRAGRAEFSIGTTGMSTSNKPVRKPAYDPARQWGLKPEASASGSGATYVIQGHVVGPSVGSAYVAETMGREGQAKAKRKFARNADRELKALLGRDKEGMRAVIRAREVAKEMEEKNGNGKHTGGAGKGKGKAVGREDGKRAKKPTRKEGLDTDTDSSSDSDLEIEPPVAPSAQKNAYSASIIKQLGFDPTVKTGHKRIDDVDIENKMKALSALASRKDIELGPRPGQRIRSGVIAPVTSTKAKSLHSDGDADDAEFEAEMASFGRPALLEEEEKMVDLDYNSE</sequence>
<dbReference type="PANTHER" id="PTHR13454:SF11">
    <property type="entry name" value="PROTEIN MCM10 HOMOLOG"/>
    <property type="match status" value="1"/>
</dbReference>
<evidence type="ECO:0000256" key="1">
    <source>
        <dbReference type="ARBA" id="ARBA00009679"/>
    </source>
</evidence>
<evidence type="ECO:0000313" key="4">
    <source>
        <dbReference type="EMBL" id="KZP33271.1"/>
    </source>
</evidence>
<feature type="compositionally biased region" description="Acidic residues" evidence="2">
    <location>
        <begin position="477"/>
        <end position="490"/>
    </location>
</feature>
<proteinExistence type="inferred from homology"/>
<dbReference type="InterPro" id="IPR040184">
    <property type="entry name" value="Mcm10"/>
</dbReference>
<dbReference type="InterPro" id="IPR015408">
    <property type="entry name" value="Znf_Mcm10/DnaG"/>
</dbReference>
<evidence type="ECO:0000259" key="3">
    <source>
        <dbReference type="Pfam" id="PF09329"/>
    </source>
</evidence>
<feature type="domain" description="Zinc finger Mcm10/DnaG-type" evidence="3">
    <location>
        <begin position="286"/>
        <end position="331"/>
    </location>
</feature>